<keyword evidence="6 8" id="KW-1133">Transmembrane helix</keyword>
<evidence type="ECO:0000256" key="2">
    <source>
        <dbReference type="ARBA" id="ARBA00005236"/>
    </source>
</evidence>
<gene>
    <name evidence="11" type="ORF">DS2_04520</name>
</gene>
<keyword evidence="12" id="KW-1185">Reference proteome</keyword>
<dbReference type="eggNOG" id="COG4591">
    <property type="taxonomic scope" value="Bacteria"/>
</dbReference>
<protein>
    <submittedName>
        <fullName evidence="11">Outer membrane-specific lipoprotein transporter subunit LolE</fullName>
    </submittedName>
</protein>
<keyword evidence="5 8" id="KW-0812">Transmembrane</keyword>
<dbReference type="Pfam" id="PF02687">
    <property type="entry name" value="FtsX"/>
    <property type="match status" value="1"/>
</dbReference>
<feature type="transmembrane region" description="Helical" evidence="8">
    <location>
        <begin position="381"/>
        <end position="401"/>
    </location>
</feature>
<proteinExistence type="inferred from homology"/>
<name>W7QET9_9ALTE</name>
<dbReference type="InterPro" id="IPR025857">
    <property type="entry name" value="MacB_PCD"/>
</dbReference>
<feature type="transmembrane region" description="Helical" evidence="8">
    <location>
        <begin position="21"/>
        <end position="45"/>
    </location>
</feature>
<evidence type="ECO:0000256" key="5">
    <source>
        <dbReference type="ARBA" id="ARBA00022692"/>
    </source>
</evidence>
<keyword evidence="7 8" id="KW-0472">Membrane</keyword>
<dbReference type="Pfam" id="PF12704">
    <property type="entry name" value="MacB_PCD"/>
    <property type="match status" value="1"/>
</dbReference>
<dbReference type="RefSeq" id="WP_035013448.1">
    <property type="nucleotide sequence ID" value="NZ_ARZY01000005.1"/>
</dbReference>
<evidence type="ECO:0000256" key="3">
    <source>
        <dbReference type="ARBA" id="ARBA00022448"/>
    </source>
</evidence>
<reference evidence="11 12" key="1">
    <citation type="journal article" date="2014" name="Genome Announc.">
        <title>Draft Genome Sequence of the Agar-Degrading Bacterium Catenovulum sp. Strain DS-2, Isolated from Intestines of Haliotis diversicolor.</title>
        <authorList>
            <person name="Shan D."/>
            <person name="Li X."/>
            <person name="Gu Z."/>
            <person name="Wei G."/>
            <person name="Gao Z."/>
            <person name="Shao Z."/>
        </authorList>
    </citation>
    <scope>NUCLEOTIDE SEQUENCE [LARGE SCALE GENOMIC DNA]</scope>
    <source>
        <strain evidence="11 12">DS-2</strain>
    </source>
</reference>
<feature type="transmembrane region" description="Helical" evidence="8">
    <location>
        <begin position="272"/>
        <end position="296"/>
    </location>
</feature>
<evidence type="ECO:0000256" key="1">
    <source>
        <dbReference type="ARBA" id="ARBA00004651"/>
    </source>
</evidence>
<evidence type="ECO:0000256" key="4">
    <source>
        <dbReference type="ARBA" id="ARBA00022475"/>
    </source>
</evidence>
<evidence type="ECO:0000313" key="11">
    <source>
        <dbReference type="EMBL" id="EWH11409.1"/>
    </source>
</evidence>
<feature type="domain" description="ABC3 transporter permease C-terminal" evidence="9">
    <location>
        <begin position="275"/>
        <end position="408"/>
    </location>
</feature>
<dbReference type="PATRIC" id="fig|1328313.3.peg.935"/>
<sequence length="416" mass="45790">MYSSLAKFIGFRYARSRKQNGFIRFISASSVVGIALGTCVLIWVLSVMNGFERELKQRLLSVIPHIEYTSVEASGIDDWQSLKTQIMQSSDEVEGVAPFITLGALIQNGAELKPVEIRGIDWQAELSVSSLSQYVTDDVQNAFRQQNGLLLGQGLANELSLEVGDWVEILVPQLDSGSRIKPPKLTRLPLIGVFQSNGQLDHLLGYVQLNQAAEMSGWQNGVQGVRLKVDDVFNAPRIARQIGFTLPVYVYIQDWTHQFGHIYHDIQLVRSVMYIVLTLVIAVACFNIVSTLVMAVNEKRGDIAIYKTMGMRNQQIVQIFVFQGILSGVTGTLIGSAVGVVGGLYLGNIFAFIEQLIGSKFLSGDIYFIDFLPTELVWSDVALTIGVALLLSIISTIYPAVKASKVEPAKVVGHFS</sequence>
<comment type="similarity">
    <text evidence="2">Belongs to the ABC-4 integral membrane protein family. LolC/E subfamily.</text>
</comment>
<dbReference type="InterPro" id="IPR011925">
    <property type="entry name" value="LolCE_TM"/>
</dbReference>
<dbReference type="EMBL" id="ARZY01000005">
    <property type="protein sequence ID" value="EWH11409.1"/>
    <property type="molecule type" value="Genomic_DNA"/>
</dbReference>
<comment type="caution">
    <text evidence="11">The sequence shown here is derived from an EMBL/GenBank/DDBJ whole genome shotgun (WGS) entry which is preliminary data.</text>
</comment>
<dbReference type="Proteomes" id="UP000019276">
    <property type="component" value="Unassembled WGS sequence"/>
</dbReference>
<dbReference type="AlphaFoldDB" id="W7QET9"/>
<evidence type="ECO:0000256" key="7">
    <source>
        <dbReference type="ARBA" id="ARBA00023136"/>
    </source>
</evidence>
<dbReference type="InterPro" id="IPR051447">
    <property type="entry name" value="Lipoprotein-release_system"/>
</dbReference>
<evidence type="ECO:0000259" key="9">
    <source>
        <dbReference type="Pfam" id="PF02687"/>
    </source>
</evidence>
<keyword evidence="4" id="KW-1003">Cell membrane</keyword>
<feature type="domain" description="MacB-like periplasmic core" evidence="10">
    <location>
        <begin position="28"/>
        <end position="242"/>
    </location>
</feature>
<dbReference type="PANTHER" id="PTHR30489">
    <property type="entry name" value="LIPOPROTEIN-RELEASING SYSTEM TRANSMEMBRANE PROTEIN LOLE"/>
    <property type="match status" value="1"/>
</dbReference>
<dbReference type="PANTHER" id="PTHR30489:SF0">
    <property type="entry name" value="LIPOPROTEIN-RELEASING SYSTEM TRANSMEMBRANE PROTEIN LOLE"/>
    <property type="match status" value="1"/>
</dbReference>
<evidence type="ECO:0000256" key="6">
    <source>
        <dbReference type="ARBA" id="ARBA00022989"/>
    </source>
</evidence>
<organism evidence="11 12">
    <name type="scientific">Catenovulum agarivorans DS-2</name>
    <dbReference type="NCBI Taxonomy" id="1328313"/>
    <lineage>
        <taxon>Bacteria</taxon>
        <taxon>Pseudomonadati</taxon>
        <taxon>Pseudomonadota</taxon>
        <taxon>Gammaproteobacteria</taxon>
        <taxon>Alteromonadales</taxon>
        <taxon>Alteromonadaceae</taxon>
        <taxon>Catenovulum</taxon>
    </lineage>
</organism>
<evidence type="ECO:0000256" key="8">
    <source>
        <dbReference type="SAM" id="Phobius"/>
    </source>
</evidence>
<keyword evidence="11" id="KW-0449">Lipoprotein</keyword>
<keyword evidence="3" id="KW-0813">Transport</keyword>
<dbReference type="STRING" id="1328313.DS2_04520"/>
<comment type="subcellular location">
    <subcellularLocation>
        <location evidence="1">Cell membrane</location>
        <topology evidence="1">Multi-pass membrane protein</topology>
    </subcellularLocation>
</comment>
<dbReference type="NCBIfam" id="NF008357">
    <property type="entry name" value="PRK11146.1"/>
    <property type="match status" value="1"/>
</dbReference>
<dbReference type="GO" id="GO:0044874">
    <property type="term" value="P:lipoprotein localization to outer membrane"/>
    <property type="evidence" value="ECO:0007669"/>
    <property type="project" value="TreeGrafter"/>
</dbReference>
<dbReference type="GO" id="GO:0098797">
    <property type="term" value="C:plasma membrane protein complex"/>
    <property type="evidence" value="ECO:0007669"/>
    <property type="project" value="TreeGrafter"/>
</dbReference>
<dbReference type="InterPro" id="IPR003838">
    <property type="entry name" value="ABC3_permease_C"/>
</dbReference>
<evidence type="ECO:0000259" key="10">
    <source>
        <dbReference type="Pfam" id="PF12704"/>
    </source>
</evidence>
<dbReference type="NCBIfam" id="TIGR02212">
    <property type="entry name" value="lolCE"/>
    <property type="match status" value="1"/>
</dbReference>
<dbReference type="OrthoDB" id="9808461at2"/>
<accession>W7QET9</accession>
<dbReference type="GO" id="GO:0042953">
    <property type="term" value="P:lipoprotein transport"/>
    <property type="evidence" value="ECO:0007669"/>
    <property type="project" value="InterPro"/>
</dbReference>
<evidence type="ECO:0000313" key="12">
    <source>
        <dbReference type="Proteomes" id="UP000019276"/>
    </source>
</evidence>
<feature type="transmembrane region" description="Helical" evidence="8">
    <location>
        <begin position="317"/>
        <end position="346"/>
    </location>
</feature>